<feature type="transmembrane region" description="Helical" evidence="2">
    <location>
        <begin position="930"/>
        <end position="951"/>
    </location>
</feature>
<evidence type="ECO:0008006" key="5">
    <source>
        <dbReference type="Google" id="ProtNLM"/>
    </source>
</evidence>
<feature type="compositionally biased region" description="Low complexity" evidence="1">
    <location>
        <begin position="186"/>
        <end position="199"/>
    </location>
</feature>
<name>A0A250X6X6_9CHLO</name>
<sequence>MKNFHFSKCKKICRGGCPLTNMRLNLIEALVALADNSKRKERLAISKWRSELLVNLGAPVDASRKLLPDFVLMDTFMGLISHMQSLPKDKHKIVAAALVSLRHQQGSASSTRTHQVVDLEVLTVIAVMVCTGSLHERLSMAFWILDRDCSGYVTSSQLMQAVEHLLRVAEVANQILLRPASNTQLSSSVAPSSDYASSAQQMTVQPNRSQNNKQYSLKEGRHNNHGHNTHGTDESAAAPDRGLGEEDDLSRALMLEAVARTLADLDPSGSNRLSEAQVHTLVFRTVMFLTNALVQAATTTTSAGSTTINGTTSTPPRATSSASLDNSPAPATTATTTSTSTASADNDSRAAGGPAHAAGNSSRHNRNPTISSAAPAAALAGTAHQYEVDNTTTAAAASGQQSHSINHNPQQPTVSLLMSASVQQEHTVIGNHLHDTINSQHNRNLSIVSTISETGSVVIKEEGTYPQWVFGPSGYVPAAAATAGDSGSKRQQQAGSSSSIDSTAAARLYNAGNTAQSGTYYAAAVNAVSWATYIPRNILSYMWTNKGGDTKHADQQPSSSPPDNMNNNYGNALNLSGSHNPAFSTSSLGCLNTANDVSAATTYRSHQSTKGSRSELINAGRTRSGIQAMATTSRSHAVGGTVAADHHGTTPSANIKLRPVAGSASPFSTPGAANAVFSAVAGSSRVELLTQQHSDAGGVIHKSSLSKNDGGGGGEDNEKSSFRLSPIHSSLHSLPIIQSASTQRSAPSLKPEISNGGIRAPLDIQANDSLLQAQGVGGTPSKASVAPILRGELSRVSVLEAAVERAERAVMASEKKSAAGTNVQRTAIPAAQVNRGGLQPGAGNDVAASSTPAAVASTTTPPTANNGGGNGGRGTGGAVGQVIRSSIYEAGVKLFLNCGICLLSVISLLLADSALVVWVFDGRGYSLEAALIIVAGVDIGVLLVLLAVVLIRAKQASLRKSRDSAQAAAQASSNKKELKRKDLILLCEL</sequence>
<keyword evidence="2" id="KW-0472">Membrane</keyword>
<dbReference type="SUPFAM" id="SSF47473">
    <property type="entry name" value="EF-hand"/>
    <property type="match status" value="1"/>
</dbReference>
<feature type="region of interest" description="Disordered" evidence="1">
    <location>
        <begin position="298"/>
        <end position="369"/>
    </location>
</feature>
<feature type="compositionally biased region" description="Polar residues" evidence="1">
    <location>
        <begin position="359"/>
        <end position="369"/>
    </location>
</feature>
<feature type="region of interest" description="Disordered" evidence="1">
    <location>
        <begin position="694"/>
        <end position="722"/>
    </location>
</feature>
<evidence type="ECO:0000313" key="4">
    <source>
        <dbReference type="Proteomes" id="UP000232323"/>
    </source>
</evidence>
<feature type="region of interest" description="Disordered" evidence="1">
    <location>
        <begin position="548"/>
        <end position="571"/>
    </location>
</feature>
<dbReference type="EMBL" id="BEGY01000034">
    <property type="protein sequence ID" value="GAX78642.1"/>
    <property type="molecule type" value="Genomic_DNA"/>
</dbReference>
<feature type="compositionally biased region" description="Low complexity" evidence="1">
    <location>
        <begin position="557"/>
        <end position="571"/>
    </location>
</feature>
<dbReference type="OrthoDB" id="10689164at2759"/>
<feature type="region of interest" description="Disordered" evidence="1">
    <location>
        <begin position="183"/>
        <end position="245"/>
    </location>
</feature>
<proteinExistence type="predicted"/>
<dbReference type="Proteomes" id="UP000232323">
    <property type="component" value="Unassembled WGS sequence"/>
</dbReference>
<feature type="compositionally biased region" description="Polar residues" evidence="1">
    <location>
        <begin position="200"/>
        <end position="215"/>
    </location>
</feature>
<reference evidence="3 4" key="1">
    <citation type="submission" date="2017-08" db="EMBL/GenBank/DDBJ databases">
        <title>Acidophilic green algal genome provides insights into adaptation to an acidic environment.</title>
        <authorList>
            <person name="Hirooka S."/>
            <person name="Hirose Y."/>
            <person name="Kanesaki Y."/>
            <person name="Higuchi S."/>
            <person name="Fujiwara T."/>
            <person name="Onuma R."/>
            <person name="Era A."/>
            <person name="Ohbayashi R."/>
            <person name="Uzuka A."/>
            <person name="Nozaki H."/>
            <person name="Yoshikawa H."/>
            <person name="Miyagishima S.Y."/>
        </authorList>
    </citation>
    <scope>NUCLEOTIDE SEQUENCE [LARGE SCALE GENOMIC DNA]</scope>
    <source>
        <strain evidence="3 4">NIES-2499</strain>
    </source>
</reference>
<comment type="caution">
    <text evidence="3">The sequence shown here is derived from an EMBL/GenBank/DDBJ whole genome shotgun (WGS) entry which is preliminary data.</text>
</comment>
<organism evidence="3 4">
    <name type="scientific">Chlamydomonas eustigma</name>
    <dbReference type="NCBI Taxonomy" id="1157962"/>
    <lineage>
        <taxon>Eukaryota</taxon>
        <taxon>Viridiplantae</taxon>
        <taxon>Chlorophyta</taxon>
        <taxon>core chlorophytes</taxon>
        <taxon>Chlorophyceae</taxon>
        <taxon>CS clade</taxon>
        <taxon>Chlamydomonadales</taxon>
        <taxon>Chlamydomonadaceae</taxon>
        <taxon>Chlamydomonas</taxon>
    </lineage>
</organism>
<gene>
    <name evidence="3" type="ORF">CEUSTIGMA_g6080.t1</name>
</gene>
<evidence type="ECO:0000256" key="2">
    <source>
        <dbReference type="SAM" id="Phobius"/>
    </source>
</evidence>
<feature type="compositionally biased region" description="Low complexity" evidence="1">
    <location>
        <begin position="298"/>
        <end position="351"/>
    </location>
</feature>
<feature type="region of interest" description="Disordered" evidence="1">
    <location>
        <begin position="480"/>
        <end position="500"/>
    </location>
</feature>
<dbReference type="AlphaFoldDB" id="A0A250X6X6"/>
<accession>A0A250X6X6</accession>
<keyword evidence="2" id="KW-1133">Transmembrane helix</keyword>
<feature type="region of interest" description="Disordered" evidence="1">
    <location>
        <begin position="839"/>
        <end position="873"/>
    </location>
</feature>
<dbReference type="InterPro" id="IPR011992">
    <property type="entry name" value="EF-hand-dom_pair"/>
</dbReference>
<feature type="compositionally biased region" description="Polar residues" evidence="1">
    <location>
        <begin position="489"/>
        <end position="500"/>
    </location>
</feature>
<keyword evidence="2" id="KW-0812">Transmembrane</keyword>
<protein>
    <recommendedName>
        <fullName evidence="5">EF-hand domain-containing protein</fullName>
    </recommendedName>
</protein>
<feature type="compositionally biased region" description="Low complexity" evidence="1">
    <location>
        <begin position="846"/>
        <end position="865"/>
    </location>
</feature>
<keyword evidence="4" id="KW-1185">Reference proteome</keyword>
<evidence type="ECO:0000313" key="3">
    <source>
        <dbReference type="EMBL" id="GAX78642.1"/>
    </source>
</evidence>
<evidence type="ECO:0000256" key="1">
    <source>
        <dbReference type="SAM" id="MobiDB-lite"/>
    </source>
</evidence>